<evidence type="ECO:0000313" key="2">
    <source>
        <dbReference type="Proteomes" id="UP000317715"/>
    </source>
</evidence>
<proteinExistence type="predicted"/>
<gene>
    <name evidence="1" type="ORF">AAU01_13400</name>
</gene>
<dbReference type="GeneID" id="97299079"/>
<name>A0A4Y3NDT2_PAEAU</name>
<organism evidence="1 2">
    <name type="scientific">Paenarthrobacter aurescens</name>
    <name type="common">Arthrobacter aurescens</name>
    <dbReference type="NCBI Taxonomy" id="43663"/>
    <lineage>
        <taxon>Bacteria</taxon>
        <taxon>Bacillati</taxon>
        <taxon>Actinomycetota</taxon>
        <taxon>Actinomycetes</taxon>
        <taxon>Micrococcales</taxon>
        <taxon>Micrococcaceae</taxon>
        <taxon>Paenarthrobacter</taxon>
    </lineage>
</organism>
<protein>
    <submittedName>
        <fullName evidence="1">Uncharacterized protein</fullName>
    </submittedName>
</protein>
<dbReference type="Proteomes" id="UP000317715">
    <property type="component" value="Unassembled WGS sequence"/>
</dbReference>
<sequence>MTTEDKRGHGDAEAEKLQAILNPHLTLGSEWQQAIEPMLDEKRKPYIGPKSPLAQVVEQLDLMARQWPQDDCVLLVPVFTPDHYTVHYMRGKNHLKTAKSAGACGHL</sequence>
<dbReference type="RefSeq" id="WP_141282853.1">
    <property type="nucleotide sequence ID" value="NZ_BAAAWK010000001.1"/>
</dbReference>
<dbReference type="AlphaFoldDB" id="A0A4Y3NDT2"/>
<accession>A0A4Y3NDT2</accession>
<reference evidence="1 2" key="1">
    <citation type="submission" date="2019-06" db="EMBL/GenBank/DDBJ databases">
        <title>Whole genome shotgun sequence of Paenarthrobacter aurescens NBRC 12136.</title>
        <authorList>
            <person name="Hosoyama A."/>
            <person name="Uohara A."/>
            <person name="Ohji S."/>
            <person name="Ichikawa N."/>
        </authorList>
    </citation>
    <scope>NUCLEOTIDE SEQUENCE [LARGE SCALE GENOMIC DNA]</scope>
    <source>
        <strain evidence="1 2">NBRC 12136</strain>
    </source>
</reference>
<evidence type="ECO:0000313" key="1">
    <source>
        <dbReference type="EMBL" id="GEB18585.1"/>
    </source>
</evidence>
<comment type="caution">
    <text evidence="1">The sequence shown here is derived from an EMBL/GenBank/DDBJ whole genome shotgun (WGS) entry which is preliminary data.</text>
</comment>
<keyword evidence="2" id="KW-1185">Reference proteome</keyword>
<dbReference type="EMBL" id="BJMD01000007">
    <property type="protein sequence ID" value="GEB18585.1"/>
    <property type="molecule type" value="Genomic_DNA"/>
</dbReference>